<protein>
    <submittedName>
        <fullName evidence="2">Type III secretion effector protein</fullName>
    </submittedName>
</protein>
<feature type="compositionally biased region" description="Basic and acidic residues" evidence="1">
    <location>
        <begin position="29"/>
        <end position="42"/>
    </location>
</feature>
<reference evidence="2 3" key="1">
    <citation type="journal article" date="2020" name="Front. Microbiol.">
        <title>Genetic Organization of the aprX-lipA2 Operon Affects the Proteolytic Potential of Pseudomonas Species in Milk.</title>
        <authorList>
            <person name="Maier C."/>
            <person name="Huptas C."/>
            <person name="von Neubeck M."/>
            <person name="Scherer S."/>
            <person name="Wenning M."/>
            <person name="Lucking G."/>
        </authorList>
    </citation>
    <scope>NUCLEOTIDE SEQUENCE [LARGE SCALE GENOMIC DNA]</scope>
    <source>
        <strain evidence="2 3">WS 4997</strain>
    </source>
</reference>
<accession>A0A7Y1Q0I5</accession>
<evidence type="ECO:0000256" key="1">
    <source>
        <dbReference type="SAM" id="MobiDB-lite"/>
    </source>
</evidence>
<feature type="compositionally biased region" description="Polar residues" evidence="1">
    <location>
        <begin position="1"/>
        <end position="10"/>
    </location>
</feature>
<evidence type="ECO:0000313" key="3">
    <source>
        <dbReference type="Proteomes" id="UP000583279"/>
    </source>
</evidence>
<gene>
    <name evidence="2" type="ORF">HBO18_14350</name>
</gene>
<dbReference type="Proteomes" id="UP000583279">
    <property type="component" value="Unassembled WGS sequence"/>
</dbReference>
<dbReference type="RefSeq" id="WP_169855840.1">
    <property type="nucleotide sequence ID" value="NZ_JAAQYK010000004.1"/>
</dbReference>
<comment type="caution">
    <text evidence="2">The sequence shown here is derived from an EMBL/GenBank/DDBJ whole genome shotgun (WGS) entry which is preliminary data.</text>
</comment>
<sequence length="63" mass="6646">MNISGVNAQTYLPPVQSSGGGGGGGGENEDLKQERKAAARQSLKDSIEAFKISEQKKNIDAIR</sequence>
<feature type="region of interest" description="Disordered" evidence="1">
    <location>
        <begin position="1"/>
        <end position="42"/>
    </location>
</feature>
<dbReference type="EMBL" id="JAAQYK010000004">
    <property type="protein sequence ID" value="NNA45309.1"/>
    <property type="molecule type" value="Genomic_DNA"/>
</dbReference>
<evidence type="ECO:0000313" key="2">
    <source>
        <dbReference type="EMBL" id="NNA45309.1"/>
    </source>
</evidence>
<proteinExistence type="predicted"/>
<dbReference type="AlphaFoldDB" id="A0A7Y1Q0I5"/>
<organism evidence="2 3">
    <name type="scientific">Pseudomonas lactis</name>
    <dbReference type="NCBI Taxonomy" id="1615674"/>
    <lineage>
        <taxon>Bacteria</taxon>
        <taxon>Pseudomonadati</taxon>
        <taxon>Pseudomonadota</taxon>
        <taxon>Gammaproteobacteria</taxon>
        <taxon>Pseudomonadales</taxon>
        <taxon>Pseudomonadaceae</taxon>
        <taxon>Pseudomonas</taxon>
    </lineage>
</organism>
<name>A0A7Y1Q0I5_9PSED</name>